<accession>A0A5M6CYP3</accession>
<dbReference type="PANTHER" id="PTHR34512">
    <property type="entry name" value="CELL SURFACE PROTEIN"/>
    <property type="match status" value="1"/>
</dbReference>
<feature type="signal peptide" evidence="2">
    <location>
        <begin position="1"/>
        <end position="24"/>
    </location>
</feature>
<keyword evidence="1" id="KW-0802">TPR repeat</keyword>
<dbReference type="InterPro" id="IPR015943">
    <property type="entry name" value="WD40/YVTN_repeat-like_dom_sf"/>
</dbReference>
<dbReference type="Pfam" id="PF13360">
    <property type="entry name" value="PQQ_2"/>
    <property type="match status" value="2"/>
</dbReference>
<feature type="chain" id="PRO_5024446728" evidence="2">
    <location>
        <begin position="25"/>
        <end position="1525"/>
    </location>
</feature>
<keyword evidence="5" id="KW-1185">Reference proteome</keyword>
<comment type="caution">
    <text evidence="4">The sequence shown here is derived from an EMBL/GenBank/DDBJ whole genome shotgun (WGS) entry which is preliminary data.</text>
</comment>
<dbReference type="RefSeq" id="WP_150078696.1">
    <property type="nucleotide sequence ID" value="NZ_VWOX01000014.1"/>
</dbReference>
<dbReference type="InterPro" id="IPR011047">
    <property type="entry name" value="Quinoprotein_ADH-like_sf"/>
</dbReference>
<dbReference type="PANTHER" id="PTHR34512:SF30">
    <property type="entry name" value="OUTER MEMBRANE PROTEIN ASSEMBLY FACTOR BAMB"/>
    <property type="match status" value="1"/>
</dbReference>
<protein>
    <submittedName>
        <fullName evidence="4">PQQ-binding-like beta-propeller repeat protein</fullName>
    </submittedName>
</protein>
<name>A0A5M6CYP3_9BACT</name>
<evidence type="ECO:0000313" key="4">
    <source>
        <dbReference type="EMBL" id="KAA5540223.1"/>
    </source>
</evidence>
<keyword evidence="2" id="KW-0732">Signal</keyword>
<dbReference type="InterPro" id="IPR011990">
    <property type="entry name" value="TPR-like_helical_dom_sf"/>
</dbReference>
<organism evidence="4 5">
    <name type="scientific">Roseiconus nitratireducens</name>
    <dbReference type="NCBI Taxonomy" id="2605748"/>
    <lineage>
        <taxon>Bacteria</taxon>
        <taxon>Pseudomonadati</taxon>
        <taxon>Planctomycetota</taxon>
        <taxon>Planctomycetia</taxon>
        <taxon>Pirellulales</taxon>
        <taxon>Pirellulaceae</taxon>
        <taxon>Roseiconus</taxon>
    </lineage>
</organism>
<feature type="domain" description="Pyrrolo-quinoline quinone repeat" evidence="3">
    <location>
        <begin position="582"/>
        <end position="733"/>
    </location>
</feature>
<sequence>MRVFTHRCLIAIAISLLGASLTIAQQGRFGIAFQQNMSRFIPPPRAITQQLKEAERAIAEERYSDAVVVLGDVLERVPDPGDEQSLAGQDFFLEAEEENQPRRDQSFLKHCRNLIGSLPAKGRETYELRYGALAEQLLGDATTTRDWNKLREVRRRYFHTEAGYNASLLLAQHEMFLGHPLAASLLLDDVVASKAAVEQLGREVVLLHAVACQVSARSPATGLSELPAELRVGESDGNPSVSDWRSWIEKNYQLPSSDAISRSADYPYLGGGASRNDGADGQLPLSTPRWMLETTATPREEQALRLRGEELASSGRLIPPSWTPIRVGDQLLMRTTERLMGVDFRTGKRVWQYPWFQSDDSFEQEQSLTSRGGGQDEGDDLLERRVWNDLPYGQLSSDGERVYLLDDLSPVQTVQINPLMGIQNIESADSDRNTLVALELKTEGKTLWRLGQDPTIASELNEAFFLGPPLPVDGSLYAIVEMAGDISLVCLDPATGNMRWRQQLVAIEGLGIQYDASRRTAGAAPTYHEGVLICPTGAGATVAVDLGDRTLRWGNTYERRAESNALGRFQRAGDSPDELLERWHHSLAVASGNSVLVTPVVTDVLYCFDLVDGKRRFNKPRLGAFYVAGIRDGKLFVIGARELRCYDLQNGRLQWTTDAKLIAPGQQIVGRGVFGPDRYIVPTSGNELISVSIEDGSELQRRTTRYPLGNLVAVDGELISQGPTTLAVAFGARTLGPKVDRMLEENPNNLDALIQKALLLTEQGNRQEALTVLQKAREIEPDSDEVLILSIAAMLGVLREEESPSPALVKELDALIDTPAQRMEFLALRIQSALRERSVRQATELLLEFSSVIGNVNLLGNEDESILRDPMRDCNLDSWTSARSAELARIAAEEGQSELVQELLAEHIQEKRRGSSRLLESMVEHFRPLGVDSLIVSLAARRMAEGLPAAAERLLLGPIRPARLLNLGQLPFSQERAVELARVYAEGQLAEDSLEILDVVQARQPQDDSEGDGERVVTPSSLDEIREKAKAAVELDGEALDVTAPVSLTWQTQAMPGGARAQALQHSVEPEMMAGQSFQGWSLINNSGAVMLQNPLGESRRVALEAFPRRNVSDRDAAISGGIMIMERPGQLSAVDLFAIRTNQPSEAVIWTRDFGSEGDASTARKSRVTEFGDTISSYPTNSASANMIGEFRVGPVLGDRVVVLQAGDLVAIRLTDKNTLWRHSGAPTTGHLVADADRVAVVSNPINQPATVTTFDLLDGRKLDSQPWKYGTLWSSIGSCVLAYETSSKSATATVRLVNPLAAPEERVLLETEALVKSPQVAGTGRGFGRVLQDRYLVLFDTTGRLVVWDLLRGTELCRHEVGEMPELQYMHAMWMDGQLLVMPANEVQRQNASDMTTQQGDVHRTVHKIIAVSTESGDINWQRDFDEPWGCTLSQPHGSPVLVLVRAKTIFSTNRSSRTEMDVQMLRLTDGETIYEELQKSLAGRAAGLTTALIVQPRQNRVLVRIEGEALNFEFGSPPNPDQ</sequence>
<feature type="repeat" description="TPR" evidence="1">
    <location>
        <begin position="750"/>
        <end position="783"/>
    </location>
</feature>
<evidence type="ECO:0000259" key="3">
    <source>
        <dbReference type="Pfam" id="PF13360"/>
    </source>
</evidence>
<dbReference type="Gene3D" id="2.130.10.10">
    <property type="entry name" value="YVTN repeat-like/Quinoprotein amine dehydrogenase"/>
    <property type="match status" value="3"/>
</dbReference>
<feature type="domain" description="Pyrrolo-quinoline quinone repeat" evidence="3">
    <location>
        <begin position="436"/>
        <end position="563"/>
    </location>
</feature>
<gene>
    <name evidence="4" type="ORF">FYK55_21550</name>
</gene>
<dbReference type="SUPFAM" id="SSF48452">
    <property type="entry name" value="TPR-like"/>
    <property type="match status" value="1"/>
</dbReference>
<dbReference type="Proteomes" id="UP000324479">
    <property type="component" value="Unassembled WGS sequence"/>
</dbReference>
<evidence type="ECO:0000256" key="2">
    <source>
        <dbReference type="SAM" id="SignalP"/>
    </source>
</evidence>
<reference evidence="4 5" key="1">
    <citation type="submission" date="2019-08" db="EMBL/GenBank/DDBJ databases">
        <authorList>
            <person name="Dhanesh K."/>
            <person name="Kumar G."/>
            <person name="Sasikala C."/>
            <person name="Venkata Ramana C."/>
        </authorList>
    </citation>
    <scope>NUCLEOTIDE SEQUENCE [LARGE SCALE GENOMIC DNA]</scope>
    <source>
        <strain evidence="4 5">JC645</strain>
    </source>
</reference>
<dbReference type="Gene3D" id="1.25.40.10">
    <property type="entry name" value="Tetratricopeptide repeat domain"/>
    <property type="match status" value="1"/>
</dbReference>
<dbReference type="InterPro" id="IPR002372">
    <property type="entry name" value="PQQ_rpt_dom"/>
</dbReference>
<dbReference type="InterPro" id="IPR019734">
    <property type="entry name" value="TPR_rpt"/>
</dbReference>
<dbReference type="PROSITE" id="PS50005">
    <property type="entry name" value="TPR"/>
    <property type="match status" value="1"/>
</dbReference>
<dbReference type="SUPFAM" id="SSF50998">
    <property type="entry name" value="Quinoprotein alcohol dehydrogenase-like"/>
    <property type="match status" value="3"/>
</dbReference>
<evidence type="ECO:0000256" key="1">
    <source>
        <dbReference type="PROSITE-ProRule" id="PRU00339"/>
    </source>
</evidence>
<dbReference type="EMBL" id="VWOX01000014">
    <property type="protein sequence ID" value="KAA5540223.1"/>
    <property type="molecule type" value="Genomic_DNA"/>
</dbReference>
<proteinExistence type="predicted"/>
<evidence type="ECO:0000313" key="5">
    <source>
        <dbReference type="Proteomes" id="UP000324479"/>
    </source>
</evidence>